<dbReference type="InterPro" id="IPR003016">
    <property type="entry name" value="2-oxoA_DH_lipoyl-BS"/>
</dbReference>
<evidence type="ECO:0000256" key="5">
    <source>
        <dbReference type="ARBA" id="ARBA00022823"/>
    </source>
</evidence>
<dbReference type="AlphaFoldDB" id="A0A2P5SY56"/>
<feature type="domain" description="Peripheral subunit-binding (PSBD)" evidence="11">
    <location>
        <begin position="137"/>
        <end position="174"/>
    </location>
</feature>
<reference evidence="12 13" key="1">
    <citation type="journal article" date="2018" name="Genome Biol. Evol.">
        <title>Cladogenesis and Genomic Streamlining in Extracellular Endosymbionts of Tropical Stink Bugs.</title>
        <authorList>
            <person name="Otero-Bravo A."/>
            <person name="Goffredi S."/>
            <person name="Sabree Z.L."/>
        </authorList>
    </citation>
    <scope>NUCLEOTIDE SEQUENCE [LARGE SCALE GENOMIC DNA]</scope>
    <source>
        <strain evidence="12 13">SoET</strain>
    </source>
</reference>
<keyword evidence="5 9" id="KW-0450">Lipoyl</keyword>
<dbReference type="Pfam" id="PF00198">
    <property type="entry name" value="2-oxoacid_dh"/>
    <property type="match status" value="1"/>
</dbReference>
<gene>
    <name evidence="12" type="ORF">CRV11_01720</name>
</gene>
<comment type="caution">
    <text evidence="12">The sequence shown here is derived from an EMBL/GenBank/DDBJ whole genome shotgun (WGS) entry which is preliminary data.</text>
</comment>
<dbReference type="GO" id="GO:0031405">
    <property type="term" value="F:lipoic acid binding"/>
    <property type="evidence" value="ECO:0007669"/>
    <property type="project" value="TreeGrafter"/>
</dbReference>
<dbReference type="PROSITE" id="PS50968">
    <property type="entry name" value="BIOTINYL_LIPOYL"/>
    <property type="match status" value="1"/>
</dbReference>
<dbReference type="SUPFAM" id="SSF47005">
    <property type="entry name" value="Peripheral subunit-binding domain of 2-oxo acid dehydrogenase complex"/>
    <property type="match status" value="1"/>
</dbReference>
<evidence type="ECO:0000256" key="2">
    <source>
        <dbReference type="ARBA" id="ARBA00007317"/>
    </source>
</evidence>
<dbReference type="InterPro" id="IPR050743">
    <property type="entry name" value="2-oxoacid_DH_E2_comp"/>
</dbReference>
<evidence type="ECO:0000313" key="12">
    <source>
        <dbReference type="EMBL" id="PPI87233.1"/>
    </source>
</evidence>
<keyword evidence="6 9" id="KW-0012">Acyltransferase</keyword>
<dbReference type="OrthoDB" id="9805770at2"/>
<evidence type="ECO:0000259" key="11">
    <source>
        <dbReference type="PROSITE" id="PS51826"/>
    </source>
</evidence>
<feature type="domain" description="Lipoyl-binding" evidence="10">
    <location>
        <begin position="2"/>
        <end position="75"/>
    </location>
</feature>
<evidence type="ECO:0000259" key="10">
    <source>
        <dbReference type="PROSITE" id="PS50968"/>
    </source>
</evidence>
<evidence type="ECO:0000256" key="4">
    <source>
        <dbReference type="ARBA" id="ARBA00022679"/>
    </source>
</evidence>
<accession>A0A2P5SY56</accession>
<dbReference type="Gene3D" id="3.30.559.10">
    <property type="entry name" value="Chloramphenicol acetyltransferase-like domain"/>
    <property type="match status" value="1"/>
</dbReference>
<dbReference type="CDD" id="cd06849">
    <property type="entry name" value="lipoyl_domain"/>
    <property type="match status" value="1"/>
</dbReference>
<comment type="similarity">
    <text evidence="2 9">Belongs to the 2-oxoacid dehydrogenase family.</text>
</comment>
<proteinExistence type="inferred from homology"/>
<keyword evidence="4 9" id="KW-0808">Transferase</keyword>
<dbReference type="Gene3D" id="2.40.50.100">
    <property type="match status" value="1"/>
</dbReference>
<dbReference type="InterPro" id="IPR004167">
    <property type="entry name" value="PSBD"/>
</dbReference>
<dbReference type="InterPro" id="IPR001078">
    <property type="entry name" value="2-oxoacid_DH_actylTfrase"/>
</dbReference>
<dbReference type="InterPro" id="IPR023213">
    <property type="entry name" value="CAT-like_dom_sf"/>
</dbReference>
<evidence type="ECO:0000256" key="9">
    <source>
        <dbReference type="RuleBase" id="RU003423"/>
    </source>
</evidence>
<dbReference type="Pfam" id="PF02817">
    <property type="entry name" value="E3_binding"/>
    <property type="match status" value="1"/>
</dbReference>
<organism evidence="12 13">
    <name type="scientific">Candidatus Pantoea edessiphila</name>
    <dbReference type="NCBI Taxonomy" id="2044610"/>
    <lineage>
        <taxon>Bacteria</taxon>
        <taxon>Pseudomonadati</taxon>
        <taxon>Pseudomonadota</taxon>
        <taxon>Gammaproteobacteria</taxon>
        <taxon>Enterobacterales</taxon>
        <taxon>Erwiniaceae</taxon>
        <taxon>Pantoea</taxon>
    </lineage>
</organism>
<dbReference type="PANTHER" id="PTHR43178:SF2">
    <property type="entry name" value="DIHYDROLIPOYLLYSINE-RESIDUE ACETYLTRANSFERASE COMPONENT OF PYRUVATE DEHYDROGENASE COMPLEX"/>
    <property type="match status" value="1"/>
</dbReference>
<dbReference type="GO" id="GO:0004742">
    <property type="term" value="F:dihydrolipoyllysine-residue acetyltransferase activity"/>
    <property type="evidence" value="ECO:0007669"/>
    <property type="project" value="UniProtKB-EC"/>
</dbReference>
<dbReference type="EC" id="2.3.1.-" evidence="9"/>
<comment type="function">
    <text evidence="7">The pyruvate dehydrogenase complex catalyzes the overall conversion of pyruvate to acetyl-CoA and CO(2). It contains multiple copies of three enzymatic components: pyruvate dehydrogenase (E1), dihydrolipoamide acetyltransferase (E2) and lipoamide dehydrogenase (E3).</text>
</comment>
<evidence type="ECO:0000256" key="8">
    <source>
        <dbReference type="ARBA" id="ARBA00048370"/>
    </source>
</evidence>
<dbReference type="PROSITE" id="PS51826">
    <property type="entry name" value="PSBD"/>
    <property type="match status" value="1"/>
</dbReference>
<dbReference type="GO" id="GO:0005737">
    <property type="term" value="C:cytoplasm"/>
    <property type="evidence" value="ECO:0007669"/>
    <property type="project" value="TreeGrafter"/>
</dbReference>
<dbReference type="GO" id="GO:0006086">
    <property type="term" value="P:pyruvate decarboxylation to acetyl-CoA"/>
    <property type="evidence" value="ECO:0007669"/>
    <property type="project" value="TreeGrafter"/>
</dbReference>
<name>A0A2P5SY56_9GAMM</name>
<dbReference type="FunFam" id="3.30.559.10:FF:000004">
    <property type="entry name" value="Acetyltransferase component of pyruvate dehydrogenase complex"/>
    <property type="match status" value="1"/>
</dbReference>
<comment type="catalytic activity">
    <reaction evidence="8">
        <text>N(6)-[(R)-dihydrolipoyl]-L-lysyl-[protein] + acetyl-CoA = N(6)-[(R)-S(8)-acetyldihydrolipoyl]-L-lysyl-[protein] + CoA</text>
        <dbReference type="Rhea" id="RHEA:17017"/>
        <dbReference type="Rhea" id="RHEA-COMP:10475"/>
        <dbReference type="Rhea" id="RHEA-COMP:10478"/>
        <dbReference type="ChEBI" id="CHEBI:57287"/>
        <dbReference type="ChEBI" id="CHEBI:57288"/>
        <dbReference type="ChEBI" id="CHEBI:83100"/>
        <dbReference type="ChEBI" id="CHEBI:83111"/>
        <dbReference type="EC" id="2.3.1.12"/>
    </reaction>
</comment>
<evidence type="ECO:0000313" key="13">
    <source>
        <dbReference type="Proteomes" id="UP000296034"/>
    </source>
</evidence>
<dbReference type="PANTHER" id="PTHR43178">
    <property type="entry name" value="DIHYDROLIPOAMIDE ACETYLTRANSFERASE COMPONENT OF PYRUVATE DEHYDROGENASE COMPLEX"/>
    <property type="match status" value="1"/>
</dbReference>
<dbReference type="InterPro" id="IPR000089">
    <property type="entry name" value="Biotin_lipoyl"/>
</dbReference>
<protein>
    <recommendedName>
        <fullName evidence="9">Dihydrolipoamide acetyltransferase component of pyruvate dehydrogenase complex</fullName>
        <ecNumber evidence="9">2.3.1.-</ecNumber>
    </recommendedName>
</protein>
<dbReference type="Proteomes" id="UP000296034">
    <property type="component" value="Unassembled WGS sequence"/>
</dbReference>
<comment type="subunit">
    <text evidence="3">Forms a 24-polypeptide structural core with octahedral symmetry.</text>
</comment>
<comment type="cofactor">
    <cofactor evidence="1 9">
        <name>(R)-lipoate</name>
        <dbReference type="ChEBI" id="CHEBI:83088"/>
    </cofactor>
</comment>
<evidence type="ECO:0000256" key="3">
    <source>
        <dbReference type="ARBA" id="ARBA00011484"/>
    </source>
</evidence>
<dbReference type="Pfam" id="PF00364">
    <property type="entry name" value="Biotin_lipoyl"/>
    <property type="match status" value="1"/>
</dbReference>
<evidence type="ECO:0000256" key="7">
    <source>
        <dbReference type="ARBA" id="ARBA00025211"/>
    </source>
</evidence>
<evidence type="ECO:0000256" key="6">
    <source>
        <dbReference type="ARBA" id="ARBA00023315"/>
    </source>
</evidence>
<dbReference type="PROSITE" id="PS00189">
    <property type="entry name" value="LIPOYL"/>
    <property type="match status" value="1"/>
</dbReference>
<sequence length="444" mass="50127">MNVTINIPDIGEGEFEVTEILVKVGDMVRIEQSLITIEGNKASIEIPSPYNGIVEDILIITGNKVKTGFSIMVFKTIDKNINIDENQQTSLISNSNKQKCEDQDDLLISKITEEIKYTKDSEIKKIENNENNDTYVHASPLVRRLAYKFGIDLSKIKGMGKKNRILKECIHNHIKQAITFFELSSNDNKNHYSNLYKVNHSSKNISNINNFNNIEEIKLSTIQKISGNRLSNNWVTIPHVTHFDKIDITNLEEFRNKQNIEIKKKDPNIKINLLAFIMKAVNHALIQMPRFNSSLSSDLQKLILKKYINIGIAVDTPKGLLVPVFKNIDKKSVLTLSMELINISQEAIKGKLTAEDMQDGTFTISSLGGIGTKFFTPIINAPEVAILGISKFSIEPFWNGEKFLSRLMLPVSLSFDHRVIDGADGARFLNLISNILTDIRLLII</sequence>
<evidence type="ECO:0000256" key="1">
    <source>
        <dbReference type="ARBA" id="ARBA00001938"/>
    </source>
</evidence>
<dbReference type="InterPro" id="IPR036625">
    <property type="entry name" value="E3-bd_dom_sf"/>
</dbReference>
<dbReference type="EMBL" id="PDKS01000002">
    <property type="protein sequence ID" value="PPI87233.1"/>
    <property type="molecule type" value="Genomic_DNA"/>
</dbReference>
<dbReference type="Gene3D" id="4.10.320.10">
    <property type="entry name" value="E3-binding domain"/>
    <property type="match status" value="1"/>
</dbReference>
<dbReference type="SUPFAM" id="SSF51230">
    <property type="entry name" value="Single hybrid motif"/>
    <property type="match status" value="1"/>
</dbReference>
<dbReference type="InterPro" id="IPR011053">
    <property type="entry name" value="Single_hybrid_motif"/>
</dbReference>
<dbReference type="SUPFAM" id="SSF52777">
    <property type="entry name" value="CoA-dependent acyltransferases"/>
    <property type="match status" value="1"/>
</dbReference>